<sequence length="102" mass="10926">MPVATSSVTSRLSPFSNSRGSSRRSTPSSQDRIDDYLAASGNCFKTRLVMPSGLGTFCFGSNLINDLIPSVVDSFRKSVVSDGIRASVVDGKKLDGKHWAAR</sequence>
<feature type="region of interest" description="Disordered" evidence="1">
    <location>
        <begin position="1"/>
        <end position="32"/>
    </location>
</feature>
<accession>A0AA38HJ76</accession>
<evidence type="ECO:0000313" key="2">
    <source>
        <dbReference type="EMBL" id="KAJ3617045.1"/>
    </source>
</evidence>
<evidence type="ECO:0000256" key="1">
    <source>
        <dbReference type="SAM" id="MobiDB-lite"/>
    </source>
</evidence>
<comment type="caution">
    <text evidence="2">The sequence shown here is derived from an EMBL/GenBank/DDBJ whole genome shotgun (WGS) entry which is preliminary data.</text>
</comment>
<proteinExistence type="predicted"/>
<feature type="compositionally biased region" description="Low complexity" evidence="1">
    <location>
        <begin position="10"/>
        <end position="30"/>
    </location>
</feature>
<evidence type="ECO:0000313" key="3">
    <source>
        <dbReference type="Proteomes" id="UP001168821"/>
    </source>
</evidence>
<organism evidence="2 3">
    <name type="scientific">Zophobas morio</name>
    <dbReference type="NCBI Taxonomy" id="2755281"/>
    <lineage>
        <taxon>Eukaryota</taxon>
        <taxon>Metazoa</taxon>
        <taxon>Ecdysozoa</taxon>
        <taxon>Arthropoda</taxon>
        <taxon>Hexapoda</taxon>
        <taxon>Insecta</taxon>
        <taxon>Pterygota</taxon>
        <taxon>Neoptera</taxon>
        <taxon>Endopterygota</taxon>
        <taxon>Coleoptera</taxon>
        <taxon>Polyphaga</taxon>
        <taxon>Cucujiformia</taxon>
        <taxon>Tenebrionidae</taxon>
        <taxon>Zophobas</taxon>
    </lineage>
</organism>
<dbReference type="Proteomes" id="UP001168821">
    <property type="component" value="Unassembled WGS sequence"/>
</dbReference>
<dbReference type="EMBL" id="JALNTZ010002499">
    <property type="protein sequence ID" value="KAJ3617045.1"/>
    <property type="molecule type" value="Genomic_DNA"/>
</dbReference>
<gene>
    <name evidence="2" type="ORF">Zmor_008887</name>
</gene>
<dbReference type="AlphaFoldDB" id="A0AA38HJ76"/>
<keyword evidence="3" id="KW-1185">Reference proteome</keyword>
<protein>
    <submittedName>
        <fullName evidence="2">Uncharacterized protein</fullName>
    </submittedName>
</protein>
<name>A0AA38HJ76_9CUCU</name>
<reference evidence="2" key="1">
    <citation type="journal article" date="2023" name="G3 (Bethesda)">
        <title>Whole genome assemblies of Zophobas morio and Tenebrio molitor.</title>
        <authorList>
            <person name="Kaur S."/>
            <person name="Stinson S.A."/>
            <person name="diCenzo G.C."/>
        </authorList>
    </citation>
    <scope>NUCLEOTIDE SEQUENCE</scope>
    <source>
        <strain evidence="2">QUZm001</strain>
    </source>
</reference>